<dbReference type="GO" id="GO:0000981">
    <property type="term" value="F:DNA-binding transcription factor activity, RNA polymerase II-specific"/>
    <property type="evidence" value="ECO:0007669"/>
    <property type="project" value="InterPro"/>
</dbReference>
<sequence length="594" mass="65605">MVNTGKPSGGCKLCKLRRIKCDEVKPFCMKCKKAKRDCPGYSDPFEAKIRDQTQATIRRFRKMRGDTTGAENRTSPPQAPFTECLQTPFTSHKQTTTTSAMAVLHRRNGSSNSNSSSSSSNSSLDSLMSTSSASSTSSDGDNGRADQYIPLSIINHLEDRATSYFLSEFVLIPMREGNLPVRGYFPWVPKFMSKTQPAKVFLSAFRATSLASIATQHGKTVIGSALSAAQRHYLVAVRAMNQAIQDPTLAKSDETLAAVLLLALYETLVTSSRGSIKEYINHMKGAAMMVKLRGEQGLATQEGEAMFTTTRNHVLGFSCLPCAPEISEFTWLLRHTCAREKDIAALNIANSAIRQDIDRVFRKARDAGHDNRHPRTVQRVLTILQSARALEARYRRLNDTHVPPQWASPVAEWVASRPDADLDTCATAPGPVYGFETMSMGVVHLMTFVSHLMLTTSVLRCAAWLAGPDADWRAGDEYRDMAATAGRRVADLVALAPYFCRWNGRDHTRANFACGAEARAGDPLKRVAGQIVLWPLFAASVSDFAKDGEKRFLQGRLRYLADVAGITQARTFLEMRVSSPSDDIERDRGTGYHW</sequence>
<dbReference type="PANTHER" id="PTHR38791:SF13">
    <property type="entry name" value="ZN(2)-C6 FUNGAL-TYPE DOMAIN-CONTAINING PROTEIN"/>
    <property type="match status" value="1"/>
</dbReference>
<comment type="caution">
    <text evidence="4">The sequence shown here is derived from an EMBL/GenBank/DDBJ whole genome shotgun (WGS) entry which is preliminary data.</text>
</comment>
<protein>
    <recommendedName>
        <fullName evidence="3">Zn(2)-C6 fungal-type domain-containing protein</fullName>
    </recommendedName>
</protein>
<dbReference type="PANTHER" id="PTHR38791">
    <property type="entry name" value="ZN(II)2CYS6 TRANSCRIPTION FACTOR (EUROFUNG)-RELATED-RELATED"/>
    <property type="match status" value="1"/>
</dbReference>
<dbReference type="InterPro" id="IPR001138">
    <property type="entry name" value="Zn2Cys6_DnaBD"/>
</dbReference>
<dbReference type="PROSITE" id="PS00463">
    <property type="entry name" value="ZN2_CY6_FUNGAL_1"/>
    <property type="match status" value="1"/>
</dbReference>
<reference evidence="4 5" key="1">
    <citation type="submission" date="2018-12" db="EMBL/GenBank/DDBJ databases">
        <title>Genome of Verticillium dahliae isolate Getta Getta.</title>
        <authorList>
            <person name="Gardiner D.M."/>
        </authorList>
    </citation>
    <scope>NUCLEOTIDE SEQUENCE [LARGE SCALE GENOMIC DNA]</scope>
    <source>
        <strain evidence="4 5">Getta Getta</strain>
    </source>
</reference>
<dbReference type="AlphaFoldDB" id="A0A444RQZ7"/>
<gene>
    <name evidence="4" type="ORF">VDGE_01084</name>
</gene>
<evidence type="ECO:0000313" key="5">
    <source>
        <dbReference type="Proteomes" id="UP000288725"/>
    </source>
</evidence>
<dbReference type="Pfam" id="PF00172">
    <property type="entry name" value="Zn_clus"/>
    <property type="match status" value="1"/>
</dbReference>
<dbReference type="GO" id="GO:0008270">
    <property type="term" value="F:zinc ion binding"/>
    <property type="evidence" value="ECO:0007669"/>
    <property type="project" value="InterPro"/>
</dbReference>
<feature type="domain" description="Zn(2)-C6 fungal-type" evidence="3">
    <location>
        <begin position="10"/>
        <end position="38"/>
    </location>
</feature>
<feature type="region of interest" description="Disordered" evidence="2">
    <location>
        <begin position="107"/>
        <end position="142"/>
    </location>
</feature>
<dbReference type="EMBL" id="RSDZ01000102">
    <property type="protein sequence ID" value="RXG43504.1"/>
    <property type="molecule type" value="Genomic_DNA"/>
</dbReference>
<keyword evidence="1" id="KW-0539">Nucleus</keyword>
<dbReference type="SMART" id="SM00066">
    <property type="entry name" value="GAL4"/>
    <property type="match status" value="1"/>
</dbReference>
<evidence type="ECO:0000259" key="3">
    <source>
        <dbReference type="PROSITE" id="PS50048"/>
    </source>
</evidence>
<dbReference type="SUPFAM" id="SSF57701">
    <property type="entry name" value="Zn2/Cys6 DNA-binding domain"/>
    <property type="match status" value="1"/>
</dbReference>
<dbReference type="InterPro" id="IPR053175">
    <property type="entry name" value="DHMBA_Reg_Transcription_Factor"/>
</dbReference>
<dbReference type="PROSITE" id="PS50048">
    <property type="entry name" value="ZN2_CY6_FUNGAL_2"/>
    <property type="match status" value="1"/>
</dbReference>
<feature type="compositionally biased region" description="Low complexity" evidence="2">
    <location>
        <begin position="110"/>
        <end position="139"/>
    </location>
</feature>
<proteinExistence type="predicted"/>
<dbReference type="InterPro" id="IPR021858">
    <property type="entry name" value="Fun_TF"/>
</dbReference>
<dbReference type="InterPro" id="IPR036864">
    <property type="entry name" value="Zn2-C6_fun-type_DNA-bd_sf"/>
</dbReference>
<name>A0A444RQZ7_VERDA</name>
<dbReference type="Proteomes" id="UP000288725">
    <property type="component" value="Chromosome 1"/>
</dbReference>
<evidence type="ECO:0000256" key="1">
    <source>
        <dbReference type="ARBA" id="ARBA00023242"/>
    </source>
</evidence>
<dbReference type="CDD" id="cd00067">
    <property type="entry name" value="GAL4"/>
    <property type="match status" value="1"/>
</dbReference>
<dbReference type="Gene3D" id="4.10.240.10">
    <property type="entry name" value="Zn(2)-C6 fungal-type DNA-binding domain"/>
    <property type="match status" value="1"/>
</dbReference>
<dbReference type="Pfam" id="PF11951">
    <property type="entry name" value="Fungal_trans_2"/>
    <property type="match status" value="1"/>
</dbReference>
<evidence type="ECO:0000256" key="2">
    <source>
        <dbReference type="SAM" id="MobiDB-lite"/>
    </source>
</evidence>
<accession>A0A444RQZ7</accession>
<evidence type="ECO:0000313" key="4">
    <source>
        <dbReference type="EMBL" id="RXG43504.1"/>
    </source>
</evidence>
<organism evidence="4 5">
    <name type="scientific">Verticillium dahliae</name>
    <name type="common">Verticillium wilt</name>
    <dbReference type="NCBI Taxonomy" id="27337"/>
    <lineage>
        <taxon>Eukaryota</taxon>
        <taxon>Fungi</taxon>
        <taxon>Dikarya</taxon>
        <taxon>Ascomycota</taxon>
        <taxon>Pezizomycotina</taxon>
        <taxon>Sordariomycetes</taxon>
        <taxon>Hypocreomycetidae</taxon>
        <taxon>Glomerellales</taxon>
        <taxon>Plectosphaerellaceae</taxon>
        <taxon>Verticillium</taxon>
    </lineage>
</organism>